<dbReference type="Proteomes" id="UP000201689">
    <property type="component" value="Segment"/>
</dbReference>
<feature type="region of interest" description="Disordered" evidence="1">
    <location>
        <begin position="220"/>
        <end position="270"/>
    </location>
</feature>
<sequence>MGIIDYHRNCIGIFLIMTIRKLYDAKKLNAKRNGGAWFVPFADLYMEPGYNIRDGEINAEKVQAFADAYTAGEYVPAITVDVTEQGLRVNDGQHRYLGAKLAIENGLASVLLEVVDVTGIETGKKIARMVNANDGTPTSPIARANAYARMKAEGMTNDQIAKEVHRSPSDVANFLALAACPDDIKAMVSAGQMSYVMAIEMTKEHGDDAPAVAAEALEKAKAAGKEKVTKKFTAPAEPKEPKEPAEPAATAPKAPKAKPEALQPPFGKAN</sequence>
<proteinExistence type="predicted"/>
<evidence type="ECO:0000313" key="4">
    <source>
        <dbReference type="Proteomes" id="UP000201689"/>
    </source>
</evidence>
<dbReference type="KEGG" id="vg:29064935"/>
<feature type="domain" description="ParB/Spo0J HTH" evidence="2">
    <location>
        <begin position="139"/>
        <end position="213"/>
    </location>
</feature>
<organism evidence="3 4">
    <name type="scientific">Enterobacter phage Arya</name>
    <dbReference type="NCBI Taxonomy" id="1864622"/>
    <lineage>
        <taxon>Viruses</taxon>
        <taxon>Duplodnaviria</taxon>
        <taxon>Heunggongvirae</taxon>
        <taxon>Uroviricota</taxon>
        <taxon>Caudoviricetes</taxon>
        <taxon>Iiscvirinae</taxon>
        <taxon>Aryavirus</taxon>
        <taxon>Aryavirus arya</taxon>
    </lineage>
</organism>
<dbReference type="EMBL" id="KX231828">
    <property type="protein sequence ID" value="ANN86136.1"/>
    <property type="molecule type" value="Genomic_DNA"/>
</dbReference>
<feature type="compositionally biased region" description="Basic and acidic residues" evidence="1">
    <location>
        <begin position="220"/>
        <end position="229"/>
    </location>
</feature>
<accession>A0A193GYP3</accession>
<name>A0A193GYP3_9CAUD</name>
<reference evidence="3 4" key="2">
    <citation type="submission" date="2016-07" db="EMBL/GenBank/DDBJ databases">
        <title>Whole genome sequeicing and characterization of Enterobacter phage Arya isolated from the termite gut.</title>
        <authorList>
            <person name="Tikhe C."/>
            <person name="Husseneder C."/>
        </authorList>
    </citation>
    <scope>NUCLEOTIDE SEQUENCE [LARGE SCALE GENOMIC DNA]</scope>
</reference>
<dbReference type="Pfam" id="PF17762">
    <property type="entry name" value="HTH_ParB"/>
    <property type="match status" value="1"/>
</dbReference>
<evidence type="ECO:0000313" key="3">
    <source>
        <dbReference type="EMBL" id="ANN86136.1"/>
    </source>
</evidence>
<dbReference type="InterPro" id="IPR041468">
    <property type="entry name" value="HTH_ParB/Spo0J"/>
</dbReference>
<keyword evidence="4" id="KW-1185">Reference proteome</keyword>
<dbReference type="SUPFAM" id="SSF109709">
    <property type="entry name" value="KorB DNA-binding domain-like"/>
    <property type="match status" value="1"/>
</dbReference>
<evidence type="ECO:0000259" key="2">
    <source>
        <dbReference type="Pfam" id="PF17762"/>
    </source>
</evidence>
<reference evidence="3 4" key="1">
    <citation type="submission" date="2016-05" db="EMBL/GenBank/DDBJ databases">
        <authorList>
            <person name="Lavstsen T."/>
            <person name="Jespersen J.S."/>
        </authorList>
    </citation>
    <scope>NUCLEOTIDE SEQUENCE [LARGE SCALE GENOMIC DNA]</scope>
</reference>
<dbReference type="Gene3D" id="1.10.10.2830">
    <property type="match status" value="1"/>
</dbReference>
<dbReference type="RefSeq" id="YP_009284292.1">
    <property type="nucleotide sequence ID" value="NC_031048.1"/>
</dbReference>
<evidence type="ECO:0000256" key="1">
    <source>
        <dbReference type="SAM" id="MobiDB-lite"/>
    </source>
</evidence>
<dbReference type="GeneID" id="29064935"/>
<protein>
    <submittedName>
        <fullName evidence="3">Putative DNA binding protein</fullName>
    </submittedName>
</protein>
<gene>
    <name evidence="3" type="ORF">BI096_gp28</name>
</gene>
<dbReference type="OrthoDB" id="6738at10239"/>